<sequence length="294" mass="32996">MPQVTNLILSRNMFAKFPEGDPSQLRNIKRLAMDYNCLESIPSATFSKVEQLTIVSLSNNNIHQMFDVAGYWIFVVELDLSYNVIDHLPESIGEMSSLEVLDLTSNRLKSLPRSIGKLGRLVRLHLEFNQITFLPLEIGELAELQLLNLESNQLSRLPSSIGKLSNLSQLKLTDNLLQRLPTEMGQLKRLTHLYLKNNSPLDQLPIELAILPELKILTLDGCNLRLIPAEVVNGGASSVIKYFRGLLQANVEMFKHFGPVHTEHEVAGEPPGQSTRKLSTSFSYALRHSNINST</sequence>
<proteinExistence type="predicted"/>
<dbReference type="InterPro" id="IPR032675">
    <property type="entry name" value="LRR_dom_sf"/>
</dbReference>
<dbReference type="InterPro" id="IPR055414">
    <property type="entry name" value="LRR_R13L4/SHOC2-like"/>
</dbReference>
<comment type="caution">
    <text evidence="4">The sequence shown here is derived from an EMBL/GenBank/DDBJ whole genome shotgun (WGS) entry which is preliminary data.</text>
</comment>
<feature type="domain" description="Disease resistance R13L4/SHOC-2-like LRR" evidence="3">
    <location>
        <begin position="78"/>
        <end position="145"/>
    </location>
</feature>
<dbReference type="PANTHER" id="PTHR48051:SF36">
    <property type="entry name" value="CASPASE FAMILY P20 DOMAIN-CONTAINING PROTEIN"/>
    <property type="match status" value="1"/>
</dbReference>
<dbReference type="Pfam" id="PF23598">
    <property type="entry name" value="LRR_14"/>
    <property type="match status" value="1"/>
</dbReference>
<evidence type="ECO:0000259" key="3">
    <source>
        <dbReference type="Pfam" id="PF23598"/>
    </source>
</evidence>
<evidence type="ECO:0000256" key="2">
    <source>
        <dbReference type="ARBA" id="ARBA00022737"/>
    </source>
</evidence>
<keyword evidence="1" id="KW-0433">Leucine-rich repeat</keyword>
<reference evidence="4" key="1">
    <citation type="submission" date="2019-05" db="EMBL/GenBank/DDBJ databases">
        <title>Annotation for the trematode Fasciolopsis buski.</title>
        <authorList>
            <person name="Choi Y.-J."/>
        </authorList>
    </citation>
    <scope>NUCLEOTIDE SEQUENCE</scope>
    <source>
        <strain evidence="4">HT</strain>
        <tissue evidence="4">Whole worm</tissue>
    </source>
</reference>
<protein>
    <submittedName>
        <fullName evidence="4">Leucine rich repeat protein</fullName>
    </submittedName>
</protein>
<evidence type="ECO:0000313" key="5">
    <source>
        <dbReference type="Proteomes" id="UP000728185"/>
    </source>
</evidence>
<dbReference type="Gene3D" id="3.80.10.10">
    <property type="entry name" value="Ribonuclease Inhibitor"/>
    <property type="match status" value="2"/>
</dbReference>
<evidence type="ECO:0000313" key="4">
    <source>
        <dbReference type="EMBL" id="KAA0192825.1"/>
    </source>
</evidence>
<dbReference type="GO" id="GO:0005737">
    <property type="term" value="C:cytoplasm"/>
    <property type="evidence" value="ECO:0007669"/>
    <property type="project" value="TreeGrafter"/>
</dbReference>
<dbReference type="Proteomes" id="UP000728185">
    <property type="component" value="Unassembled WGS sequence"/>
</dbReference>
<keyword evidence="5" id="KW-1185">Reference proteome</keyword>
<dbReference type="InterPro" id="IPR001611">
    <property type="entry name" value="Leu-rich_rpt"/>
</dbReference>
<dbReference type="InterPro" id="IPR003591">
    <property type="entry name" value="Leu-rich_rpt_typical-subtyp"/>
</dbReference>
<evidence type="ECO:0000256" key="1">
    <source>
        <dbReference type="ARBA" id="ARBA00022614"/>
    </source>
</evidence>
<dbReference type="SMART" id="SM00369">
    <property type="entry name" value="LRR_TYP"/>
    <property type="match status" value="7"/>
</dbReference>
<dbReference type="Pfam" id="PF13855">
    <property type="entry name" value="LRR_8"/>
    <property type="match status" value="1"/>
</dbReference>
<dbReference type="PROSITE" id="PS51450">
    <property type="entry name" value="LRR"/>
    <property type="match status" value="1"/>
</dbReference>
<dbReference type="EMBL" id="LUCM01005438">
    <property type="protein sequence ID" value="KAA0192825.1"/>
    <property type="molecule type" value="Genomic_DNA"/>
</dbReference>
<dbReference type="InterPro" id="IPR050216">
    <property type="entry name" value="LRR_domain-containing"/>
</dbReference>
<organism evidence="4 5">
    <name type="scientific">Fasciolopsis buskii</name>
    <dbReference type="NCBI Taxonomy" id="27845"/>
    <lineage>
        <taxon>Eukaryota</taxon>
        <taxon>Metazoa</taxon>
        <taxon>Spiralia</taxon>
        <taxon>Lophotrochozoa</taxon>
        <taxon>Platyhelminthes</taxon>
        <taxon>Trematoda</taxon>
        <taxon>Digenea</taxon>
        <taxon>Plagiorchiida</taxon>
        <taxon>Echinostomata</taxon>
        <taxon>Echinostomatoidea</taxon>
        <taxon>Fasciolidae</taxon>
        <taxon>Fasciolopsis</taxon>
    </lineage>
</organism>
<dbReference type="OrthoDB" id="2021138at2759"/>
<accession>A0A8E0RT20</accession>
<keyword evidence="2" id="KW-0677">Repeat</keyword>
<name>A0A8E0RT20_9TREM</name>
<dbReference type="PANTHER" id="PTHR48051">
    <property type="match status" value="1"/>
</dbReference>
<gene>
    <name evidence="4" type="ORF">FBUS_01956</name>
</gene>
<dbReference type="SUPFAM" id="SSF52058">
    <property type="entry name" value="L domain-like"/>
    <property type="match status" value="1"/>
</dbReference>
<dbReference type="AlphaFoldDB" id="A0A8E0RT20"/>